<dbReference type="InterPro" id="IPR045149">
    <property type="entry name" value="OS-9-like"/>
</dbReference>
<name>A0AAD9US56_ACRCE</name>
<dbReference type="PROSITE" id="PS51914">
    <property type="entry name" value="MRH"/>
    <property type="match status" value="2"/>
</dbReference>
<dbReference type="InterPro" id="IPR036607">
    <property type="entry name" value="PRKCSH"/>
</dbReference>
<evidence type="ECO:0000256" key="2">
    <source>
        <dbReference type="ARBA" id="ARBA00022729"/>
    </source>
</evidence>
<dbReference type="InterPro" id="IPR012913">
    <property type="entry name" value="OS9-like_dom"/>
</dbReference>
<dbReference type="EMBL" id="JARQWQ010000170">
    <property type="protein sequence ID" value="KAK2547712.1"/>
    <property type="molecule type" value="Genomic_DNA"/>
</dbReference>
<dbReference type="InterPro" id="IPR009011">
    <property type="entry name" value="Man6P_isomerase_rcpt-bd_dom_sf"/>
</dbReference>
<dbReference type="PANTHER" id="PTHR15414">
    <property type="entry name" value="OS-9-RELATED"/>
    <property type="match status" value="1"/>
</dbReference>
<feature type="domain" description="MRH" evidence="8">
    <location>
        <begin position="22"/>
        <end position="242"/>
    </location>
</feature>
<dbReference type="SUPFAM" id="SSF50911">
    <property type="entry name" value="Mannose 6-phosphate receptor domain"/>
    <property type="match status" value="2"/>
</dbReference>
<protein>
    <recommendedName>
        <fullName evidence="6">Endoplasmic reticulum lectin 1</fullName>
    </recommendedName>
    <alternativeName>
        <fullName evidence="7">ER lectin</fullName>
    </alternativeName>
</protein>
<evidence type="ECO:0000256" key="5">
    <source>
        <dbReference type="ARBA" id="ARBA00037585"/>
    </source>
</evidence>
<evidence type="ECO:0000256" key="3">
    <source>
        <dbReference type="ARBA" id="ARBA00022824"/>
    </source>
</evidence>
<dbReference type="GO" id="GO:0030970">
    <property type="term" value="P:retrograde protein transport, ER to cytosol"/>
    <property type="evidence" value="ECO:0007669"/>
    <property type="project" value="TreeGrafter"/>
</dbReference>
<dbReference type="PANTHER" id="PTHR15414:SF0">
    <property type="entry name" value="ENDOPLASMIC RETICULUM LECTIN 1"/>
    <property type="match status" value="1"/>
</dbReference>
<comment type="subcellular location">
    <subcellularLocation>
        <location evidence="1">Endoplasmic reticulum</location>
    </subcellularLocation>
</comment>
<gene>
    <name evidence="9" type="ORF">P5673_032230</name>
</gene>
<dbReference type="Gene3D" id="2.70.130.10">
    <property type="entry name" value="Mannose-6-phosphate receptor binding domain"/>
    <property type="match status" value="2"/>
</dbReference>
<organism evidence="9 10">
    <name type="scientific">Acropora cervicornis</name>
    <name type="common">Staghorn coral</name>
    <dbReference type="NCBI Taxonomy" id="6130"/>
    <lineage>
        <taxon>Eukaryota</taxon>
        <taxon>Metazoa</taxon>
        <taxon>Cnidaria</taxon>
        <taxon>Anthozoa</taxon>
        <taxon>Hexacorallia</taxon>
        <taxon>Scleractinia</taxon>
        <taxon>Astrocoeniina</taxon>
        <taxon>Acroporidae</taxon>
        <taxon>Acropora</taxon>
    </lineage>
</organism>
<evidence type="ECO:0000313" key="10">
    <source>
        <dbReference type="Proteomes" id="UP001249851"/>
    </source>
</evidence>
<comment type="function">
    <text evidence="5">Probable lectin that binds selectively to improperly folded lumenal proteins. May function in endoplasmic reticulum quality control and endoplasmic reticulum-associated degradation (ERAD) of both non-glycosylated proteins and glycoproteins.</text>
</comment>
<dbReference type="Pfam" id="PF13015">
    <property type="entry name" value="PRKCSH_1"/>
    <property type="match status" value="1"/>
</dbReference>
<evidence type="ECO:0000256" key="4">
    <source>
        <dbReference type="ARBA" id="ARBA00023157"/>
    </source>
</evidence>
<dbReference type="Proteomes" id="UP001249851">
    <property type="component" value="Unassembled WGS sequence"/>
</dbReference>
<keyword evidence="10" id="KW-1185">Reference proteome</keyword>
<dbReference type="FunFam" id="2.70.130.10:FF:000001">
    <property type="entry name" value="Endoplasmic reticulum lectin 1"/>
    <property type="match status" value="1"/>
</dbReference>
<sequence>MDSFSVTGAEPDELLESLVLRGECAYRLDTYWTYELCHGRHVKQFHEVKAGVPLGPDRTIGLFAFGCNMLHSVKVPVLIDNPVYFVALFVGVISDNIYGVPSWWLGAYLNPDKEWGPTFNKCIELLKWKDTQLQEYYLGKLDSKVLYPEKEDKTKPVDQPPLQDAKHAAKSVPTRKIDGYDFPYHKVVMVNGTPCDLLGNTPRMTNIIYMCNPRSSNEIISVKELQTCQYEVEVFTPLLCANAAYRTPRSYSELLDEQFSIESLIPKENVDDNTKPGPGNEYRDNVVPQADKLLTSAFLHGEYCLVGGGSGSWWKYQFCYGKQVTQFHEDGPIARGGGSGPRINILLGKWNKEAHIKWKKDRKKITSTYTDHFYSGGEICDITGNPRTVQVRLKCKESKHVQEVALSLTEPRTCEYVLTVESPIICPLLQKMDENGIFEVDDL</sequence>
<evidence type="ECO:0000256" key="1">
    <source>
        <dbReference type="ARBA" id="ARBA00004240"/>
    </source>
</evidence>
<evidence type="ECO:0000256" key="7">
    <source>
        <dbReference type="ARBA" id="ARBA00041661"/>
    </source>
</evidence>
<reference evidence="9" key="1">
    <citation type="journal article" date="2023" name="G3 (Bethesda)">
        <title>Whole genome assembly and annotation of the endangered Caribbean coral Acropora cervicornis.</title>
        <authorList>
            <person name="Selwyn J.D."/>
            <person name="Vollmer S.V."/>
        </authorList>
    </citation>
    <scope>NUCLEOTIDE SEQUENCE</scope>
    <source>
        <strain evidence="9">K2</strain>
    </source>
</reference>
<evidence type="ECO:0000256" key="6">
    <source>
        <dbReference type="ARBA" id="ARBA00041108"/>
    </source>
</evidence>
<reference evidence="9" key="2">
    <citation type="journal article" date="2023" name="Science">
        <title>Genomic signatures of disease resistance in endangered staghorn corals.</title>
        <authorList>
            <person name="Vollmer S.V."/>
            <person name="Selwyn J.D."/>
            <person name="Despard B.A."/>
            <person name="Roesel C.L."/>
        </authorList>
    </citation>
    <scope>NUCLEOTIDE SEQUENCE</scope>
    <source>
        <strain evidence="9">K2</strain>
    </source>
</reference>
<evidence type="ECO:0000313" key="9">
    <source>
        <dbReference type="EMBL" id="KAK2547712.1"/>
    </source>
</evidence>
<evidence type="ECO:0000259" key="8">
    <source>
        <dbReference type="PROSITE" id="PS51914"/>
    </source>
</evidence>
<keyword evidence="2" id="KW-0732">Signal</keyword>
<keyword evidence="4" id="KW-1015">Disulfide bond</keyword>
<feature type="domain" description="MRH" evidence="8">
    <location>
        <begin position="302"/>
        <end position="428"/>
    </location>
</feature>
<accession>A0AAD9US56</accession>
<proteinExistence type="predicted"/>
<keyword evidence="3" id="KW-0256">Endoplasmic reticulum</keyword>
<dbReference type="GO" id="GO:0005788">
    <property type="term" value="C:endoplasmic reticulum lumen"/>
    <property type="evidence" value="ECO:0007669"/>
    <property type="project" value="TreeGrafter"/>
</dbReference>
<dbReference type="GO" id="GO:0030968">
    <property type="term" value="P:endoplasmic reticulum unfolded protein response"/>
    <property type="evidence" value="ECO:0007669"/>
    <property type="project" value="InterPro"/>
</dbReference>
<comment type="caution">
    <text evidence="9">The sequence shown here is derived from an EMBL/GenBank/DDBJ whole genome shotgun (WGS) entry which is preliminary data.</text>
</comment>
<dbReference type="AlphaFoldDB" id="A0AAD9US56"/>
<dbReference type="Pfam" id="PF07915">
    <property type="entry name" value="PRKCSH"/>
    <property type="match status" value="2"/>
</dbReference>
<dbReference type="InterPro" id="IPR044865">
    <property type="entry name" value="MRH_dom"/>
</dbReference>